<evidence type="ECO:0000256" key="4">
    <source>
        <dbReference type="ARBA" id="ARBA00022840"/>
    </source>
</evidence>
<dbReference type="PROSITE" id="PS50893">
    <property type="entry name" value="ABC_TRANSPORTER_2"/>
    <property type="match status" value="1"/>
</dbReference>
<proteinExistence type="predicted"/>
<dbReference type="PROSITE" id="PS00211">
    <property type="entry name" value="ABC_TRANSPORTER_1"/>
    <property type="match status" value="1"/>
</dbReference>
<evidence type="ECO:0000256" key="8">
    <source>
        <dbReference type="SAM" id="Phobius"/>
    </source>
</evidence>
<dbReference type="SMART" id="SM00382">
    <property type="entry name" value="AAA"/>
    <property type="match status" value="1"/>
</dbReference>
<dbReference type="Pfam" id="PF00005">
    <property type="entry name" value="ABC_tran"/>
    <property type="match status" value="1"/>
</dbReference>
<keyword evidence="3" id="KW-0547">Nucleotide-binding</keyword>
<evidence type="ECO:0000259" key="10">
    <source>
        <dbReference type="PROSITE" id="PS50929"/>
    </source>
</evidence>
<dbReference type="PANTHER" id="PTHR43394:SF1">
    <property type="entry name" value="ATP-BINDING CASSETTE SUB-FAMILY B MEMBER 10, MITOCHONDRIAL"/>
    <property type="match status" value="1"/>
</dbReference>
<dbReference type="SUPFAM" id="SSF52540">
    <property type="entry name" value="P-loop containing nucleoside triphosphate hydrolases"/>
    <property type="match status" value="1"/>
</dbReference>
<protein>
    <submittedName>
        <fullName evidence="11">ABC transporter ATP-binding protein</fullName>
    </submittedName>
</protein>
<dbReference type="PANTHER" id="PTHR43394">
    <property type="entry name" value="ATP-DEPENDENT PERMEASE MDL1, MITOCHONDRIAL"/>
    <property type="match status" value="1"/>
</dbReference>
<reference evidence="12" key="1">
    <citation type="journal article" date="2019" name="Int. J. Syst. Evol. Microbiol.">
        <title>The Global Catalogue of Microorganisms (GCM) 10K type strain sequencing project: providing services to taxonomists for standard genome sequencing and annotation.</title>
        <authorList>
            <consortium name="The Broad Institute Genomics Platform"/>
            <consortium name="The Broad Institute Genome Sequencing Center for Infectious Disease"/>
            <person name="Wu L."/>
            <person name="Ma J."/>
        </authorList>
    </citation>
    <scope>NUCLEOTIDE SEQUENCE [LARGE SCALE GENOMIC DNA]</scope>
    <source>
        <strain evidence="12">JCM 3369</strain>
    </source>
</reference>
<feature type="domain" description="ABC transmembrane type-1" evidence="10">
    <location>
        <begin position="20"/>
        <end position="299"/>
    </location>
</feature>
<feature type="transmembrane region" description="Helical" evidence="8">
    <location>
        <begin position="240"/>
        <end position="261"/>
    </location>
</feature>
<feature type="domain" description="ABC transporter" evidence="9">
    <location>
        <begin position="329"/>
        <end position="559"/>
    </location>
</feature>
<accession>A0ABW2CLB1</accession>
<name>A0ABW2CLB1_9ACTN</name>
<keyword evidence="12" id="KW-1185">Reference proteome</keyword>
<evidence type="ECO:0000256" key="2">
    <source>
        <dbReference type="ARBA" id="ARBA00022692"/>
    </source>
</evidence>
<dbReference type="SUPFAM" id="SSF90123">
    <property type="entry name" value="ABC transporter transmembrane region"/>
    <property type="match status" value="1"/>
</dbReference>
<dbReference type="InterPro" id="IPR027417">
    <property type="entry name" value="P-loop_NTPase"/>
</dbReference>
<dbReference type="Proteomes" id="UP001596380">
    <property type="component" value="Unassembled WGS sequence"/>
</dbReference>
<feature type="region of interest" description="Disordered" evidence="7">
    <location>
        <begin position="556"/>
        <end position="578"/>
    </location>
</feature>
<dbReference type="InterPro" id="IPR003593">
    <property type="entry name" value="AAA+_ATPase"/>
</dbReference>
<evidence type="ECO:0000313" key="12">
    <source>
        <dbReference type="Proteomes" id="UP001596380"/>
    </source>
</evidence>
<evidence type="ECO:0000256" key="3">
    <source>
        <dbReference type="ARBA" id="ARBA00022741"/>
    </source>
</evidence>
<evidence type="ECO:0000256" key="5">
    <source>
        <dbReference type="ARBA" id="ARBA00022989"/>
    </source>
</evidence>
<dbReference type="Gene3D" id="1.20.1560.10">
    <property type="entry name" value="ABC transporter type 1, transmembrane domain"/>
    <property type="match status" value="1"/>
</dbReference>
<feature type="transmembrane region" description="Helical" evidence="8">
    <location>
        <begin position="56"/>
        <end position="82"/>
    </location>
</feature>
<feature type="transmembrane region" description="Helical" evidence="8">
    <location>
        <begin position="273"/>
        <end position="291"/>
    </location>
</feature>
<evidence type="ECO:0000313" key="11">
    <source>
        <dbReference type="EMBL" id="MFC6881923.1"/>
    </source>
</evidence>
<dbReference type="InterPro" id="IPR003439">
    <property type="entry name" value="ABC_transporter-like_ATP-bd"/>
</dbReference>
<feature type="transmembrane region" description="Helical" evidence="8">
    <location>
        <begin position="20"/>
        <end position="44"/>
    </location>
</feature>
<keyword evidence="6 8" id="KW-0472">Membrane</keyword>
<keyword evidence="2 8" id="KW-0812">Transmembrane</keyword>
<dbReference type="InterPro" id="IPR011527">
    <property type="entry name" value="ABC1_TM_dom"/>
</dbReference>
<dbReference type="EMBL" id="JBHSXS010000010">
    <property type="protein sequence ID" value="MFC6881923.1"/>
    <property type="molecule type" value="Genomic_DNA"/>
</dbReference>
<evidence type="ECO:0000256" key="7">
    <source>
        <dbReference type="SAM" id="MobiDB-lite"/>
    </source>
</evidence>
<organism evidence="11 12">
    <name type="scientific">Actinomadura yumaensis</name>
    <dbReference type="NCBI Taxonomy" id="111807"/>
    <lineage>
        <taxon>Bacteria</taxon>
        <taxon>Bacillati</taxon>
        <taxon>Actinomycetota</taxon>
        <taxon>Actinomycetes</taxon>
        <taxon>Streptosporangiales</taxon>
        <taxon>Thermomonosporaceae</taxon>
        <taxon>Actinomadura</taxon>
    </lineage>
</organism>
<gene>
    <name evidence="11" type="ORF">ACFQKB_19375</name>
</gene>
<comment type="subcellular location">
    <subcellularLocation>
        <location evidence="1">Cell membrane</location>
        <topology evidence="1">Multi-pass membrane protein</topology>
    </subcellularLocation>
</comment>
<dbReference type="GO" id="GO:0005524">
    <property type="term" value="F:ATP binding"/>
    <property type="evidence" value="ECO:0007669"/>
    <property type="project" value="UniProtKB-KW"/>
</dbReference>
<feature type="transmembrane region" description="Helical" evidence="8">
    <location>
        <begin position="131"/>
        <end position="149"/>
    </location>
</feature>
<feature type="transmembrane region" description="Helical" evidence="8">
    <location>
        <begin position="155"/>
        <end position="175"/>
    </location>
</feature>
<dbReference type="Pfam" id="PF00664">
    <property type="entry name" value="ABC_membrane"/>
    <property type="match status" value="1"/>
</dbReference>
<dbReference type="InterPro" id="IPR039421">
    <property type="entry name" value="Type_1_exporter"/>
</dbReference>
<keyword evidence="5 8" id="KW-1133">Transmembrane helix</keyword>
<keyword evidence="4 11" id="KW-0067">ATP-binding</keyword>
<dbReference type="Gene3D" id="3.40.50.300">
    <property type="entry name" value="P-loop containing nucleotide triphosphate hydrolases"/>
    <property type="match status" value="1"/>
</dbReference>
<evidence type="ECO:0000259" key="9">
    <source>
        <dbReference type="PROSITE" id="PS50893"/>
    </source>
</evidence>
<dbReference type="InterPro" id="IPR017871">
    <property type="entry name" value="ABC_transporter-like_CS"/>
</dbReference>
<sequence>MRAADRVVARAVRQGGTWSVALMLSVVGGAVLQLLFPYVLGRAIDALADGASVGNGWFAACALVVAGVVAAEVLGVWAGGVTGARSAGRLRRTLVGRVLGAGPAMTRRFGEGDLVTRIGMNAEEVGHAPDALASTAALLIPTVGGLVALVLIDPWLALALVAGLVLITLVLRAFLRDTTAIAGDYQAAQGDIAARFTESLAGVRTIAAAGTADLEARRVLAPLPRLRAHGLRLWRANARAGVQAGLVIPLLEVVVLAVGGWRLGSGDLTVGELYAAARYAVLGAGMSAAFGRVGQLARARAAADRVAALLDEPAVAHGSRPLPSGRGTLEFRGVGLTVPGHEGLDGIAFTVPGGTSAALVGLSGSGKSLLAALAGRLADPDRGEVLLDGVPLPELPRAELRRAVGYAFERPELVGGTVADAIALGRPMDDGTVRTAARLACADEFVRRLPGGYGTALADAPMSGGERQRLGLARAIAHGERLLVLDDATSSLDTVTERQVGAALTGELGGRTRLIVAHRINTALRADRVIWLEDGRVRAHGPHETLWRDPGYRALFQPPAAEPAPAAAGPRGSRGGTG</sequence>
<comment type="caution">
    <text evidence="11">The sequence shown here is derived from an EMBL/GenBank/DDBJ whole genome shotgun (WGS) entry which is preliminary data.</text>
</comment>
<dbReference type="RefSeq" id="WP_378063408.1">
    <property type="nucleotide sequence ID" value="NZ_JBHSXS010000010.1"/>
</dbReference>
<dbReference type="InterPro" id="IPR036640">
    <property type="entry name" value="ABC1_TM_sf"/>
</dbReference>
<dbReference type="PROSITE" id="PS50929">
    <property type="entry name" value="ABC_TM1F"/>
    <property type="match status" value="1"/>
</dbReference>
<evidence type="ECO:0000256" key="6">
    <source>
        <dbReference type="ARBA" id="ARBA00023136"/>
    </source>
</evidence>
<evidence type="ECO:0000256" key="1">
    <source>
        <dbReference type="ARBA" id="ARBA00004651"/>
    </source>
</evidence>